<dbReference type="InterPro" id="IPR009326">
    <property type="entry name" value="DUF984"/>
</dbReference>
<dbReference type="Gene3D" id="3.10.400.10">
    <property type="entry name" value="Sulfate adenylyltransferase"/>
    <property type="match status" value="1"/>
</dbReference>
<dbReference type="CDD" id="cd06553">
    <property type="entry name" value="ASCH_Ef3133_like"/>
    <property type="match status" value="1"/>
</dbReference>
<organism evidence="2 3">
    <name type="scientific">Candidatus Lokiarchaeum ossiferum</name>
    <dbReference type="NCBI Taxonomy" id="2951803"/>
    <lineage>
        <taxon>Archaea</taxon>
        <taxon>Promethearchaeati</taxon>
        <taxon>Promethearchaeota</taxon>
        <taxon>Promethearchaeia</taxon>
        <taxon>Promethearchaeales</taxon>
        <taxon>Promethearchaeaceae</taxon>
        <taxon>Candidatus Lokiarchaeum</taxon>
    </lineage>
</organism>
<accession>A0ABY6HWK2</accession>
<dbReference type="SMART" id="SM01022">
    <property type="entry name" value="ASCH"/>
    <property type="match status" value="1"/>
</dbReference>
<feature type="domain" description="ASCH" evidence="1">
    <location>
        <begin position="127"/>
        <end position="250"/>
    </location>
</feature>
<dbReference type="PANTHER" id="PTHR39203">
    <property type="entry name" value="CYTOPLASMIC PROTEIN-RELATED"/>
    <property type="match status" value="1"/>
</dbReference>
<protein>
    <recommendedName>
        <fullName evidence="1">ASCH domain-containing protein</fullName>
    </recommendedName>
</protein>
<evidence type="ECO:0000259" key="1">
    <source>
        <dbReference type="SMART" id="SM01022"/>
    </source>
</evidence>
<evidence type="ECO:0000313" key="2">
    <source>
        <dbReference type="EMBL" id="UYP46966.1"/>
    </source>
</evidence>
<dbReference type="PANTHER" id="PTHR39203:SF1">
    <property type="entry name" value="CYTOPLASMIC PROTEIN"/>
    <property type="match status" value="1"/>
</dbReference>
<sequence>MNLLIILDQTHHVLLFKKDDGASSPKFRLPDASLLQICQEKCIHFKHITNPAQFPEYDQIDIYIYPAFINPCFPSLENNSIECVWIPIWEISENMDFSPINGQTLQKIYTEIILEGYFPPNFKFDVWYFGMEETLANELVKLVVSGKKTATASYFDVYSKEEESLPQAGMVSVIVNWPGIPLVIIETTDVQILPFNQVSAEHAALEGEGDLSLSYWRQVHEEVFRKDCQNFKLQFSEEAKVVCERFRVLKKLNE</sequence>
<dbReference type="EMBL" id="CP104013">
    <property type="protein sequence ID" value="UYP46966.1"/>
    <property type="molecule type" value="Genomic_DNA"/>
</dbReference>
<gene>
    <name evidence="2" type="ORF">NEF87_003251</name>
</gene>
<dbReference type="Proteomes" id="UP001208689">
    <property type="component" value="Chromosome"/>
</dbReference>
<dbReference type="InterPro" id="IPR015947">
    <property type="entry name" value="PUA-like_sf"/>
</dbReference>
<proteinExistence type="predicted"/>
<keyword evidence="3" id="KW-1185">Reference proteome</keyword>
<evidence type="ECO:0000313" key="3">
    <source>
        <dbReference type="Proteomes" id="UP001208689"/>
    </source>
</evidence>
<dbReference type="SUPFAM" id="SSF88697">
    <property type="entry name" value="PUA domain-like"/>
    <property type="match status" value="1"/>
</dbReference>
<reference evidence="2" key="1">
    <citation type="submission" date="2022-09" db="EMBL/GenBank/DDBJ databases">
        <title>Actin cytoskeleton and complex cell architecture in an #Asgard archaeon.</title>
        <authorList>
            <person name="Ponce Toledo R.I."/>
            <person name="Schleper C."/>
            <person name="Rodrigues Oliveira T."/>
            <person name="Wollweber F."/>
            <person name="Xu J."/>
            <person name="Rittmann S."/>
            <person name="Klingl A."/>
            <person name="Pilhofer M."/>
        </authorList>
    </citation>
    <scope>NUCLEOTIDE SEQUENCE</scope>
    <source>
        <strain evidence="2">B-35</strain>
    </source>
</reference>
<name>A0ABY6HWK2_9ARCH</name>
<dbReference type="InterPro" id="IPR007374">
    <property type="entry name" value="ASCH_domain"/>
</dbReference>
<dbReference type="Pfam" id="PF04266">
    <property type="entry name" value="ASCH"/>
    <property type="match status" value="1"/>
</dbReference>